<evidence type="ECO:0000259" key="4">
    <source>
        <dbReference type="Pfam" id="PF00496"/>
    </source>
</evidence>
<evidence type="ECO:0000256" key="3">
    <source>
        <dbReference type="ARBA" id="ARBA00022729"/>
    </source>
</evidence>
<dbReference type="PANTHER" id="PTHR30290:SF9">
    <property type="entry name" value="OLIGOPEPTIDE-BINDING PROTEIN APPA"/>
    <property type="match status" value="1"/>
</dbReference>
<protein>
    <submittedName>
        <fullName evidence="5">Peptide/nickel transport system substrate-binding protein</fullName>
    </submittedName>
</protein>
<keyword evidence="3" id="KW-0732">Signal</keyword>
<dbReference type="GO" id="GO:0015833">
    <property type="term" value="P:peptide transport"/>
    <property type="evidence" value="ECO:0007669"/>
    <property type="project" value="TreeGrafter"/>
</dbReference>
<evidence type="ECO:0000313" key="5">
    <source>
        <dbReference type="EMBL" id="NYJ76630.1"/>
    </source>
</evidence>
<keyword evidence="6" id="KW-1185">Reference proteome</keyword>
<dbReference type="SUPFAM" id="SSF53850">
    <property type="entry name" value="Periplasmic binding protein-like II"/>
    <property type="match status" value="1"/>
</dbReference>
<dbReference type="InterPro" id="IPR030678">
    <property type="entry name" value="Peptide/Ni-bd"/>
</dbReference>
<dbReference type="InterPro" id="IPR006311">
    <property type="entry name" value="TAT_signal"/>
</dbReference>
<dbReference type="EMBL" id="JACCFY010000001">
    <property type="protein sequence ID" value="NYJ76630.1"/>
    <property type="molecule type" value="Genomic_DNA"/>
</dbReference>
<dbReference type="Proteomes" id="UP000535437">
    <property type="component" value="Unassembled WGS sequence"/>
</dbReference>
<sequence length="567" mass="62511">MADELNRRQMLGASSAAAATGLLLAPSITWPAASADPDDGPAEDAEHEAEELRERTVVVAGVSAVTSLDPALAVDTETERVCRQVFEGLLGIDQETGATRPLLARDWDVDDDGLVYTFQLRQGVVFHDGTALTADSVVANVERWGRLDELYGTGNLRRTATLPFESLFGGYLGDETCVLDSVEAEDESTVVLTLSEPIVFLPQALTLPAFGIASPEVLSDSDPDLVSRSPIGTGAYRVTEAADGDVVMEAFEDYWNGAVTAGAEDDGPAGPPPERVEVRAVPRSFDRLRDLQRGQVDVYDYITADNLRPLVQSGRMILQRDPFSILYLGFNLEHPIMEDRRMREAAARAVDRSALIDGLFLDGTRPAHQFTPASLGVHSESAERYGRDLEEARALLEAAGYDGEPLRFHYPMNATRSYLPRPEAVYASIARDLTRVGFVVQPHPVPWDSGYLEEVLEDEDRAMHLLGRNGGYRSPHSFFGPLFQRTSREFGYDSEEVRDLLLQARGETDEEDRAELYREVADIVAEDLPAMPLVHPISGLALGRRVSDYPMSPVLFEPFREIRMNQV</sequence>
<dbReference type="PROSITE" id="PS51318">
    <property type="entry name" value="TAT"/>
    <property type="match status" value="1"/>
</dbReference>
<evidence type="ECO:0000256" key="1">
    <source>
        <dbReference type="ARBA" id="ARBA00005695"/>
    </source>
</evidence>
<proteinExistence type="inferred from homology"/>
<dbReference type="AlphaFoldDB" id="A0A7Z0GII2"/>
<comment type="caution">
    <text evidence="5">The sequence shown here is derived from an EMBL/GenBank/DDBJ whole genome shotgun (WGS) entry which is preliminary data.</text>
</comment>
<comment type="similarity">
    <text evidence="1">Belongs to the bacterial solute-binding protein 5 family.</text>
</comment>
<keyword evidence="2" id="KW-0813">Transport</keyword>
<dbReference type="RefSeq" id="WP_179540219.1">
    <property type="nucleotide sequence ID" value="NZ_BAAALL010000003.1"/>
</dbReference>
<dbReference type="Gene3D" id="3.10.105.10">
    <property type="entry name" value="Dipeptide-binding Protein, Domain 3"/>
    <property type="match status" value="1"/>
</dbReference>
<evidence type="ECO:0000313" key="6">
    <source>
        <dbReference type="Proteomes" id="UP000535437"/>
    </source>
</evidence>
<dbReference type="InterPro" id="IPR000914">
    <property type="entry name" value="SBP_5_dom"/>
</dbReference>
<dbReference type="GO" id="GO:1904680">
    <property type="term" value="F:peptide transmembrane transporter activity"/>
    <property type="evidence" value="ECO:0007669"/>
    <property type="project" value="TreeGrafter"/>
</dbReference>
<dbReference type="PIRSF" id="PIRSF002741">
    <property type="entry name" value="MppA"/>
    <property type="match status" value="1"/>
</dbReference>
<dbReference type="PANTHER" id="PTHR30290">
    <property type="entry name" value="PERIPLASMIC BINDING COMPONENT OF ABC TRANSPORTER"/>
    <property type="match status" value="1"/>
</dbReference>
<dbReference type="InterPro" id="IPR039424">
    <property type="entry name" value="SBP_5"/>
</dbReference>
<gene>
    <name evidence="5" type="ORF">HNR09_000041</name>
</gene>
<dbReference type="GO" id="GO:0043190">
    <property type="term" value="C:ATP-binding cassette (ABC) transporter complex"/>
    <property type="evidence" value="ECO:0007669"/>
    <property type="project" value="InterPro"/>
</dbReference>
<reference evidence="5 6" key="1">
    <citation type="submission" date="2020-07" db="EMBL/GenBank/DDBJ databases">
        <title>Sequencing the genomes of 1000 actinobacteria strains.</title>
        <authorList>
            <person name="Klenk H.-P."/>
        </authorList>
    </citation>
    <scope>NUCLEOTIDE SEQUENCE [LARGE SCALE GENOMIC DNA]</scope>
    <source>
        <strain evidence="5 6">DSM 15475</strain>
    </source>
</reference>
<dbReference type="Pfam" id="PF00496">
    <property type="entry name" value="SBP_bac_5"/>
    <property type="match status" value="1"/>
</dbReference>
<dbReference type="Gene3D" id="3.40.190.10">
    <property type="entry name" value="Periplasmic binding protein-like II"/>
    <property type="match status" value="1"/>
</dbReference>
<dbReference type="GO" id="GO:0042597">
    <property type="term" value="C:periplasmic space"/>
    <property type="evidence" value="ECO:0007669"/>
    <property type="project" value="UniProtKB-ARBA"/>
</dbReference>
<accession>A0A7Z0GII2</accession>
<feature type="domain" description="Solute-binding protein family 5" evidence="4">
    <location>
        <begin position="100"/>
        <end position="486"/>
    </location>
</feature>
<evidence type="ECO:0000256" key="2">
    <source>
        <dbReference type="ARBA" id="ARBA00022448"/>
    </source>
</evidence>
<organism evidence="5 6">
    <name type="scientific">Nesterenkonia xinjiangensis</name>
    <dbReference type="NCBI Taxonomy" id="225327"/>
    <lineage>
        <taxon>Bacteria</taxon>
        <taxon>Bacillati</taxon>
        <taxon>Actinomycetota</taxon>
        <taxon>Actinomycetes</taxon>
        <taxon>Micrococcales</taxon>
        <taxon>Micrococcaceae</taxon>
        <taxon>Nesterenkonia</taxon>
    </lineage>
</organism>
<name>A0A7Z0GII2_9MICC</name>
<dbReference type="Gene3D" id="3.90.76.10">
    <property type="entry name" value="Dipeptide-binding Protein, Domain 1"/>
    <property type="match status" value="1"/>
</dbReference>